<keyword evidence="1" id="KW-0812">Transmembrane</keyword>
<dbReference type="EMBL" id="JBFXLS010000050">
    <property type="protein sequence ID" value="KAL2823705.1"/>
    <property type="molecule type" value="Genomic_DNA"/>
</dbReference>
<keyword evidence="3" id="KW-1185">Reference proteome</keyword>
<evidence type="ECO:0000256" key="1">
    <source>
        <dbReference type="SAM" id="Phobius"/>
    </source>
</evidence>
<reference evidence="2 3" key="1">
    <citation type="submission" date="2024-07" db="EMBL/GenBank/DDBJ databases">
        <title>Section-level genome sequencing and comparative genomics of Aspergillus sections Usti and Cavernicolus.</title>
        <authorList>
            <consortium name="Lawrence Berkeley National Laboratory"/>
            <person name="Nybo J.L."/>
            <person name="Vesth T.C."/>
            <person name="Theobald S."/>
            <person name="Frisvad J.C."/>
            <person name="Larsen T.O."/>
            <person name="Kjaerboelling I."/>
            <person name="Rothschild-Mancinelli K."/>
            <person name="Lyhne E.K."/>
            <person name="Kogle M.E."/>
            <person name="Barry K."/>
            <person name="Clum A."/>
            <person name="Na H."/>
            <person name="Ledsgaard L."/>
            <person name="Lin J."/>
            <person name="Lipzen A."/>
            <person name="Kuo A."/>
            <person name="Riley R."/>
            <person name="Mondo S."/>
            <person name="LaButti K."/>
            <person name="Haridas S."/>
            <person name="Pangalinan J."/>
            <person name="Salamov A.A."/>
            <person name="Simmons B.A."/>
            <person name="Magnuson J.K."/>
            <person name="Chen J."/>
            <person name="Drula E."/>
            <person name="Henrissat B."/>
            <person name="Wiebenga A."/>
            <person name="Lubbers R.J."/>
            <person name="Gomes A.C."/>
            <person name="Makela M.R."/>
            <person name="Stajich J."/>
            <person name="Grigoriev I.V."/>
            <person name="Mortensen U.H."/>
            <person name="De vries R.P."/>
            <person name="Baker S.E."/>
            <person name="Andersen M.R."/>
        </authorList>
    </citation>
    <scope>NUCLEOTIDE SEQUENCE [LARGE SCALE GENOMIC DNA]</scope>
    <source>
        <strain evidence="2 3">CBS 600.67</strain>
    </source>
</reference>
<sequence length="55" mass="5926">MYNSQALSTGWQKPYVIVLLILSVLVTKYTGSEVLGIRPALWFGVALDASTGPVT</sequence>
<dbReference type="Proteomes" id="UP001610335">
    <property type="component" value="Unassembled WGS sequence"/>
</dbReference>
<organism evidence="2 3">
    <name type="scientific">Aspergillus cavernicola</name>
    <dbReference type="NCBI Taxonomy" id="176166"/>
    <lineage>
        <taxon>Eukaryota</taxon>
        <taxon>Fungi</taxon>
        <taxon>Dikarya</taxon>
        <taxon>Ascomycota</taxon>
        <taxon>Pezizomycotina</taxon>
        <taxon>Eurotiomycetes</taxon>
        <taxon>Eurotiomycetidae</taxon>
        <taxon>Eurotiales</taxon>
        <taxon>Aspergillaceae</taxon>
        <taxon>Aspergillus</taxon>
        <taxon>Aspergillus subgen. Nidulantes</taxon>
    </lineage>
</organism>
<evidence type="ECO:0000313" key="3">
    <source>
        <dbReference type="Proteomes" id="UP001610335"/>
    </source>
</evidence>
<protein>
    <recommendedName>
        <fullName evidence="4">Rod shape-determining protein MreD</fullName>
    </recommendedName>
</protein>
<keyword evidence="1" id="KW-1133">Transmembrane helix</keyword>
<comment type="caution">
    <text evidence="2">The sequence shown here is derived from an EMBL/GenBank/DDBJ whole genome shotgun (WGS) entry which is preliminary data.</text>
</comment>
<proteinExistence type="predicted"/>
<gene>
    <name evidence="2" type="ORF">BDW59DRAFT_148533</name>
</gene>
<evidence type="ECO:0000313" key="2">
    <source>
        <dbReference type="EMBL" id="KAL2823705.1"/>
    </source>
</evidence>
<keyword evidence="1" id="KW-0472">Membrane</keyword>
<accession>A0ABR4I7H7</accession>
<feature type="transmembrane region" description="Helical" evidence="1">
    <location>
        <begin position="12"/>
        <end position="31"/>
    </location>
</feature>
<name>A0ABR4I7H7_9EURO</name>
<evidence type="ECO:0008006" key="4">
    <source>
        <dbReference type="Google" id="ProtNLM"/>
    </source>
</evidence>